<dbReference type="Pfam" id="PF00158">
    <property type="entry name" value="Sigma54_activat"/>
    <property type="match status" value="1"/>
</dbReference>
<keyword evidence="1" id="KW-0547">Nucleotide-binding</keyword>
<feature type="domain" description="Sigma-54 factor interaction" evidence="6">
    <location>
        <begin position="21"/>
        <end position="251"/>
    </location>
</feature>
<dbReference type="Proteomes" id="UP000663929">
    <property type="component" value="Chromosome"/>
</dbReference>
<dbReference type="InterPro" id="IPR058031">
    <property type="entry name" value="AAA_lid_NorR"/>
</dbReference>
<dbReference type="GO" id="GO:0006355">
    <property type="term" value="P:regulation of DNA-templated transcription"/>
    <property type="evidence" value="ECO:0007669"/>
    <property type="project" value="InterPro"/>
</dbReference>
<dbReference type="InterPro" id="IPR027417">
    <property type="entry name" value="P-loop_NTPase"/>
</dbReference>
<name>A0A8A4TWJ0_SULCO</name>
<dbReference type="InterPro" id="IPR009057">
    <property type="entry name" value="Homeodomain-like_sf"/>
</dbReference>
<sequence length="390" mass="43444">MTKNLYLKRQNQAALIEKYRMLGESESFLDSMQRVSRAAKVNRPVLIIGERGTGKELVAARLHYLSPRWQQPRITINCAAFSKDLLESEVFGYEQGAFTGATKTKPGRFELAHQGSLFLDELANSPLALQEKLLRVLEYGEFERVGGIQSLQVDVRVIAATNQDLPELCRRQKFKEDLLDRLSFEVITLPPLRERIDDIPLLVSNFAVRMAREMNLRSAPRFSRPAILSMMEYPWPGNVRELKNTVERAVYRSDGEPIEEIEFDPFDSPFRPASTPPADPGVPRVDSVPAPVRPIESGPSVAAVAGSEAPEVDGAGVPSDEARSDEAVAVGEGDPSEAEEVTLPAAIEALERKMVTQALEKTLFNQTRAAEALGVSYYQLRRILKRLDLP</sequence>
<dbReference type="CDD" id="cd00009">
    <property type="entry name" value="AAA"/>
    <property type="match status" value="1"/>
</dbReference>
<evidence type="ECO:0000259" key="6">
    <source>
        <dbReference type="PROSITE" id="PS50045"/>
    </source>
</evidence>
<keyword evidence="4" id="KW-0804">Transcription</keyword>
<dbReference type="InterPro" id="IPR014317">
    <property type="entry name" value="Transcription_activator_PspF"/>
</dbReference>
<dbReference type="PROSITE" id="PS50045">
    <property type="entry name" value="SIGMA54_INTERACT_4"/>
    <property type="match status" value="1"/>
</dbReference>
<keyword evidence="2" id="KW-0067">ATP-binding</keyword>
<evidence type="ECO:0000313" key="7">
    <source>
        <dbReference type="EMBL" id="QTD53717.1"/>
    </source>
</evidence>
<dbReference type="PANTHER" id="PTHR32071:SF38">
    <property type="entry name" value="PSP OPERON TRANSCRIPTIONAL ACTIVATOR"/>
    <property type="match status" value="1"/>
</dbReference>
<protein>
    <submittedName>
        <fullName evidence="7">Phage shock protein operon transcriptional activator</fullName>
    </submittedName>
</protein>
<accession>A0A8A4TWJ0</accession>
<evidence type="ECO:0000256" key="4">
    <source>
        <dbReference type="ARBA" id="ARBA00023163"/>
    </source>
</evidence>
<proteinExistence type="predicted"/>
<dbReference type="GO" id="GO:0043565">
    <property type="term" value="F:sequence-specific DNA binding"/>
    <property type="evidence" value="ECO:0007669"/>
    <property type="project" value="InterPro"/>
</dbReference>
<evidence type="ECO:0000256" key="1">
    <source>
        <dbReference type="ARBA" id="ARBA00022741"/>
    </source>
</evidence>
<evidence type="ECO:0000256" key="3">
    <source>
        <dbReference type="ARBA" id="ARBA00023015"/>
    </source>
</evidence>
<dbReference type="NCBIfam" id="TIGR02974">
    <property type="entry name" value="phageshock_pspF"/>
    <property type="match status" value="1"/>
</dbReference>
<dbReference type="Pfam" id="PF25601">
    <property type="entry name" value="AAA_lid_14"/>
    <property type="match status" value="1"/>
</dbReference>
<dbReference type="SUPFAM" id="SSF46689">
    <property type="entry name" value="Homeodomain-like"/>
    <property type="match status" value="1"/>
</dbReference>
<keyword evidence="8" id="KW-1185">Reference proteome</keyword>
<dbReference type="FunFam" id="3.40.50.300:FF:000006">
    <property type="entry name" value="DNA-binding transcriptional regulator NtrC"/>
    <property type="match status" value="1"/>
</dbReference>
<dbReference type="KEGG" id="scor:J3U87_14790"/>
<dbReference type="PANTHER" id="PTHR32071">
    <property type="entry name" value="TRANSCRIPTIONAL REGULATORY PROTEIN"/>
    <property type="match status" value="1"/>
</dbReference>
<evidence type="ECO:0000256" key="5">
    <source>
        <dbReference type="SAM" id="MobiDB-lite"/>
    </source>
</evidence>
<dbReference type="Pfam" id="PF02954">
    <property type="entry name" value="HTH_8"/>
    <property type="match status" value="1"/>
</dbReference>
<dbReference type="SUPFAM" id="SSF52540">
    <property type="entry name" value="P-loop containing nucleoside triphosphate hydrolases"/>
    <property type="match status" value="1"/>
</dbReference>
<evidence type="ECO:0000313" key="8">
    <source>
        <dbReference type="Proteomes" id="UP000663929"/>
    </source>
</evidence>
<dbReference type="PROSITE" id="PS00688">
    <property type="entry name" value="SIGMA54_INTERACT_3"/>
    <property type="match status" value="1"/>
</dbReference>
<evidence type="ECO:0000256" key="2">
    <source>
        <dbReference type="ARBA" id="ARBA00022840"/>
    </source>
</evidence>
<feature type="region of interest" description="Disordered" evidence="5">
    <location>
        <begin position="261"/>
        <end position="284"/>
    </location>
</feature>
<dbReference type="InterPro" id="IPR002197">
    <property type="entry name" value="HTH_Fis"/>
</dbReference>
<dbReference type="Gene3D" id="3.40.50.300">
    <property type="entry name" value="P-loop containing nucleotide triphosphate hydrolases"/>
    <property type="match status" value="1"/>
</dbReference>
<dbReference type="Gene3D" id="1.10.8.60">
    <property type="match status" value="1"/>
</dbReference>
<dbReference type="AlphaFoldDB" id="A0A8A4TWJ0"/>
<organism evidence="7 8">
    <name type="scientific">Sulfidibacter corallicola</name>
    <dbReference type="NCBI Taxonomy" id="2818388"/>
    <lineage>
        <taxon>Bacteria</taxon>
        <taxon>Pseudomonadati</taxon>
        <taxon>Acidobacteriota</taxon>
        <taxon>Holophagae</taxon>
        <taxon>Acanthopleuribacterales</taxon>
        <taxon>Acanthopleuribacteraceae</taxon>
        <taxon>Sulfidibacter</taxon>
    </lineage>
</organism>
<dbReference type="PRINTS" id="PR01590">
    <property type="entry name" value="HTHFIS"/>
</dbReference>
<dbReference type="InterPro" id="IPR025944">
    <property type="entry name" value="Sigma_54_int_dom_CS"/>
</dbReference>
<keyword evidence="3" id="KW-0805">Transcription regulation</keyword>
<feature type="region of interest" description="Disordered" evidence="5">
    <location>
        <begin position="305"/>
        <end position="339"/>
    </location>
</feature>
<dbReference type="EMBL" id="CP071793">
    <property type="protein sequence ID" value="QTD53717.1"/>
    <property type="molecule type" value="Genomic_DNA"/>
</dbReference>
<dbReference type="InterPro" id="IPR002078">
    <property type="entry name" value="Sigma_54_int"/>
</dbReference>
<dbReference type="Gene3D" id="1.10.10.60">
    <property type="entry name" value="Homeodomain-like"/>
    <property type="match status" value="1"/>
</dbReference>
<dbReference type="InterPro" id="IPR003593">
    <property type="entry name" value="AAA+_ATPase"/>
</dbReference>
<dbReference type="GO" id="GO:0005524">
    <property type="term" value="F:ATP binding"/>
    <property type="evidence" value="ECO:0007669"/>
    <property type="project" value="UniProtKB-KW"/>
</dbReference>
<reference evidence="7" key="1">
    <citation type="submission" date="2021-03" db="EMBL/GenBank/DDBJ databases">
        <title>Acanthopleuribacteraceae sp. M133.</title>
        <authorList>
            <person name="Wang G."/>
        </authorList>
    </citation>
    <scope>NUCLEOTIDE SEQUENCE</scope>
    <source>
        <strain evidence="7">M133</strain>
    </source>
</reference>
<gene>
    <name evidence="7" type="primary">pspF</name>
    <name evidence="7" type="ORF">J3U87_14790</name>
</gene>
<dbReference type="SMART" id="SM00382">
    <property type="entry name" value="AAA"/>
    <property type="match status" value="1"/>
</dbReference>